<comment type="subcellular location">
    <subcellularLocation>
        <location evidence="1">Membrane</location>
        <topology evidence="1">Lipid-anchor</topology>
        <topology evidence="1">GPI-anchor</topology>
    </subcellularLocation>
    <subcellularLocation>
        <location evidence="2">Secreted</location>
    </subcellularLocation>
</comment>
<evidence type="ECO:0000256" key="5">
    <source>
        <dbReference type="ARBA" id="ARBA00022622"/>
    </source>
</evidence>
<accession>A0A8T9CLU5</accession>
<gene>
    <name evidence="11" type="ORF">LSUE1_G000423</name>
</gene>
<keyword evidence="7" id="KW-1015">Disulfide bond</keyword>
<keyword evidence="12" id="KW-1185">Reference proteome</keyword>
<protein>
    <recommendedName>
        <fullName evidence="10">CFEM domain-containing protein</fullName>
    </recommendedName>
</protein>
<evidence type="ECO:0000313" key="11">
    <source>
        <dbReference type="EMBL" id="TVY85130.1"/>
    </source>
</evidence>
<keyword evidence="6" id="KW-0732">Signal</keyword>
<dbReference type="GO" id="GO:0098552">
    <property type="term" value="C:side of membrane"/>
    <property type="evidence" value="ECO:0007669"/>
    <property type="project" value="UniProtKB-KW"/>
</dbReference>
<feature type="compositionally biased region" description="Polar residues" evidence="9">
    <location>
        <begin position="221"/>
        <end position="238"/>
    </location>
</feature>
<organism evidence="11 12">
    <name type="scientific">Lachnellula suecica</name>
    <dbReference type="NCBI Taxonomy" id="602035"/>
    <lineage>
        <taxon>Eukaryota</taxon>
        <taxon>Fungi</taxon>
        <taxon>Dikarya</taxon>
        <taxon>Ascomycota</taxon>
        <taxon>Pezizomycotina</taxon>
        <taxon>Leotiomycetes</taxon>
        <taxon>Helotiales</taxon>
        <taxon>Lachnaceae</taxon>
        <taxon>Lachnellula</taxon>
    </lineage>
</organism>
<evidence type="ECO:0000256" key="6">
    <source>
        <dbReference type="ARBA" id="ARBA00022729"/>
    </source>
</evidence>
<dbReference type="EMBL" id="QGMK01000027">
    <property type="protein sequence ID" value="TVY85130.1"/>
    <property type="molecule type" value="Genomic_DNA"/>
</dbReference>
<proteinExistence type="inferred from homology"/>
<dbReference type="Proteomes" id="UP000469558">
    <property type="component" value="Unassembled WGS sequence"/>
</dbReference>
<keyword evidence="4" id="KW-0964">Secreted</keyword>
<feature type="region of interest" description="Disordered" evidence="9">
    <location>
        <begin position="115"/>
        <end position="137"/>
    </location>
</feature>
<keyword evidence="5" id="KW-0472">Membrane</keyword>
<evidence type="ECO:0000256" key="7">
    <source>
        <dbReference type="ARBA" id="ARBA00023157"/>
    </source>
</evidence>
<sequence length="267" mass="26900">MPSSNLPPRHSDPHALLPISHTSTIHCISQSADENCSASDIKCLCRASAGNFLPDLITCMHGNCDNDLDNNLLLTPLQLVCQIAGTPIPDSALRNAENQASSLAGQVTTTVTLGGGSSASGSAGATTETQSAQTDTAMSVSTATVTTTQGSSTFALVFPVTIEQTTTISGSPSTVNSTPTSLSSLSSTSSTSTSSSGSSTSALTTSVAAVSTSSSAEKPSKTTSAPNEDETNSSPFKDTNSEGRRNGAGSWLGVSVGAVVGLFGMWV</sequence>
<comment type="caution">
    <text evidence="11">The sequence shown here is derived from an EMBL/GenBank/DDBJ whole genome shotgun (WGS) entry which is preliminary data.</text>
</comment>
<feature type="compositionally biased region" description="Low complexity" evidence="9">
    <location>
        <begin position="119"/>
        <end position="137"/>
    </location>
</feature>
<evidence type="ECO:0000313" key="12">
    <source>
        <dbReference type="Proteomes" id="UP000469558"/>
    </source>
</evidence>
<feature type="region of interest" description="Disordered" evidence="9">
    <location>
        <begin position="167"/>
        <end position="250"/>
    </location>
</feature>
<evidence type="ECO:0000256" key="3">
    <source>
        <dbReference type="ARBA" id="ARBA00010031"/>
    </source>
</evidence>
<comment type="similarity">
    <text evidence="3">Belongs to the RBT5 family.</text>
</comment>
<evidence type="ECO:0000256" key="2">
    <source>
        <dbReference type="ARBA" id="ARBA00004613"/>
    </source>
</evidence>
<evidence type="ECO:0000256" key="1">
    <source>
        <dbReference type="ARBA" id="ARBA00004589"/>
    </source>
</evidence>
<dbReference type="Pfam" id="PF05730">
    <property type="entry name" value="CFEM"/>
    <property type="match status" value="1"/>
</dbReference>
<evidence type="ECO:0000259" key="10">
    <source>
        <dbReference type="Pfam" id="PF05730"/>
    </source>
</evidence>
<dbReference type="GO" id="GO:0005576">
    <property type="term" value="C:extracellular region"/>
    <property type="evidence" value="ECO:0007669"/>
    <property type="project" value="UniProtKB-SubCell"/>
</dbReference>
<keyword evidence="5" id="KW-0336">GPI-anchor</keyword>
<keyword evidence="5" id="KW-0325">Glycoprotein</keyword>
<dbReference type="AlphaFoldDB" id="A0A8T9CLU5"/>
<evidence type="ECO:0000256" key="8">
    <source>
        <dbReference type="ARBA" id="ARBA00023288"/>
    </source>
</evidence>
<reference evidence="11 12" key="1">
    <citation type="submission" date="2018-05" db="EMBL/GenBank/DDBJ databases">
        <title>Genome sequencing and assembly of the regulated plant pathogen Lachnellula willkommii and related sister species for the development of diagnostic species identification markers.</title>
        <authorList>
            <person name="Giroux E."/>
            <person name="Bilodeau G."/>
        </authorList>
    </citation>
    <scope>NUCLEOTIDE SEQUENCE [LARGE SCALE GENOMIC DNA]</scope>
    <source>
        <strain evidence="11 12">CBS 268.59</strain>
    </source>
</reference>
<evidence type="ECO:0000256" key="9">
    <source>
        <dbReference type="SAM" id="MobiDB-lite"/>
    </source>
</evidence>
<feature type="compositionally biased region" description="Low complexity" evidence="9">
    <location>
        <begin position="169"/>
        <end position="215"/>
    </location>
</feature>
<name>A0A8T9CLU5_9HELO</name>
<evidence type="ECO:0000256" key="4">
    <source>
        <dbReference type="ARBA" id="ARBA00022525"/>
    </source>
</evidence>
<dbReference type="OrthoDB" id="3558019at2759"/>
<dbReference type="InterPro" id="IPR008427">
    <property type="entry name" value="Extracellular_membr_CFEM_dom"/>
</dbReference>
<feature type="domain" description="CFEM" evidence="10">
    <location>
        <begin position="26"/>
        <end position="68"/>
    </location>
</feature>
<keyword evidence="8" id="KW-0449">Lipoprotein</keyword>